<proteinExistence type="predicted"/>
<keyword evidence="5" id="KW-1185">Reference proteome</keyword>
<dbReference type="AlphaFoldDB" id="A0A5D2TI97"/>
<keyword evidence="2" id="KW-1133">Transmembrane helix</keyword>
<dbReference type="PANTHER" id="PTHR43674:SF2">
    <property type="entry name" value="BETA-UREIDOPROPIONASE"/>
    <property type="match status" value="1"/>
</dbReference>
<evidence type="ECO:0000256" key="1">
    <source>
        <dbReference type="ARBA" id="ARBA00022801"/>
    </source>
</evidence>
<dbReference type="GO" id="GO:0003837">
    <property type="term" value="F:beta-ureidopropionase activity"/>
    <property type="evidence" value="ECO:0007669"/>
    <property type="project" value="TreeGrafter"/>
</dbReference>
<evidence type="ECO:0000313" key="4">
    <source>
        <dbReference type="EMBL" id="TYI63988.1"/>
    </source>
</evidence>
<keyword evidence="1" id="KW-0378">Hydrolase</keyword>
<keyword evidence="2" id="KW-0472">Membrane</keyword>
<evidence type="ECO:0000256" key="2">
    <source>
        <dbReference type="SAM" id="Phobius"/>
    </source>
</evidence>
<feature type="transmembrane region" description="Helical" evidence="2">
    <location>
        <begin position="41"/>
        <end position="60"/>
    </location>
</feature>
<dbReference type="Gene3D" id="3.60.110.10">
    <property type="entry name" value="Carbon-nitrogen hydrolase"/>
    <property type="match status" value="1"/>
</dbReference>
<dbReference type="PANTHER" id="PTHR43674">
    <property type="entry name" value="NITRILASE C965.09-RELATED"/>
    <property type="match status" value="1"/>
</dbReference>
<accession>A0A5D2TI97</accession>
<sequence length="221" mass="25831">MEENNSGDKVDVKQRSRKKLKTFLFCCGKLHWPGDYEGPMFLLPGLVITLYVTGALNTVLSKDHQYEICRYLYNHQASNVHCVNVLSIFDPDRCLEHMNGQGIIHCLQKYGYVLTFFLFIQEAWMMPFAFYTREKRWCEFAEPVNGEFTQFLQEFALKYNMVIISSILERDINHGETLWNTAVIIGNHGNIIDSLEYCYFLFKLGTSMEPVAFVDCSCWYF</sequence>
<keyword evidence="2" id="KW-0812">Transmembrane</keyword>
<feature type="transmembrane region" description="Helical" evidence="2">
    <location>
        <begin position="110"/>
        <end position="131"/>
    </location>
</feature>
<dbReference type="InterPro" id="IPR036526">
    <property type="entry name" value="C-N_Hydrolase_sf"/>
</dbReference>
<dbReference type="InterPro" id="IPR003010">
    <property type="entry name" value="C-N_Hydrolase"/>
</dbReference>
<gene>
    <name evidence="4" type="ORF">E1A91_D09G054800v1</name>
</gene>
<dbReference type="Proteomes" id="UP000323597">
    <property type="component" value="Chromosome D09"/>
</dbReference>
<protein>
    <recommendedName>
        <fullName evidence="3">CN hydrolase domain-containing protein</fullName>
    </recommendedName>
</protein>
<evidence type="ECO:0000259" key="3">
    <source>
        <dbReference type="Pfam" id="PF00795"/>
    </source>
</evidence>
<dbReference type="EMBL" id="CM017657">
    <property type="protein sequence ID" value="TYI63988.1"/>
    <property type="molecule type" value="Genomic_DNA"/>
</dbReference>
<dbReference type="GO" id="GO:0033396">
    <property type="term" value="P:beta-alanine biosynthetic process via 3-ureidopropionate"/>
    <property type="evidence" value="ECO:0007669"/>
    <property type="project" value="TreeGrafter"/>
</dbReference>
<dbReference type="Pfam" id="PF00795">
    <property type="entry name" value="CN_hydrolase"/>
    <property type="match status" value="1"/>
</dbReference>
<dbReference type="SUPFAM" id="SSF81853">
    <property type="entry name" value="Family 10 polysaccharide lyase"/>
    <property type="match status" value="1"/>
</dbReference>
<dbReference type="InterPro" id="IPR050345">
    <property type="entry name" value="Aliph_Amidase/BUP"/>
</dbReference>
<dbReference type="Gene3D" id="1.50.10.20">
    <property type="match status" value="1"/>
</dbReference>
<organism evidence="4 5">
    <name type="scientific">Gossypium mustelinum</name>
    <name type="common">Cotton</name>
    <name type="synonym">Gossypium caicoense</name>
    <dbReference type="NCBI Taxonomy" id="34275"/>
    <lineage>
        <taxon>Eukaryota</taxon>
        <taxon>Viridiplantae</taxon>
        <taxon>Streptophyta</taxon>
        <taxon>Embryophyta</taxon>
        <taxon>Tracheophyta</taxon>
        <taxon>Spermatophyta</taxon>
        <taxon>Magnoliopsida</taxon>
        <taxon>eudicotyledons</taxon>
        <taxon>Gunneridae</taxon>
        <taxon>Pentapetalae</taxon>
        <taxon>rosids</taxon>
        <taxon>malvids</taxon>
        <taxon>Malvales</taxon>
        <taxon>Malvaceae</taxon>
        <taxon>Malvoideae</taxon>
        <taxon>Gossypium</taxon>
    </lineage>
</organism>
<reference evidence="4 5" key="1">
    <citation type="submission" date="2019-07" db="EMBL/GenBank/DDBJ databases">
        <title>WGS assembly of Gossypium mustelinum.</title>
        <authorList>
            <person name="Chen Z.J."/>
            <person name="Sreedasyam A."/>
            <person name="Ando A."/>
            <person name="Song Q."/>
            <person name="De L."/>
            <person name="Hulse-Kemp A."/>
            <person name="Ding M."/>
            <person name="Ye W."/>
            <person name="Kirkbride R."/>
            <person name="Jenkins J."/>
            <person name="Plott C."/>
            <person name="Lovell J."/>
            <person name="Lin Y.-M."/>
            <person name="Vaughn R."/>
            <person name="Liu B."/>
            <person name="Li W."/>
            <person name="Simpson S."/>
            <person name="Scheffler B."/>
            <person name="Saski C."/>
            <person name="Grover C."/>
            <person name="Hu G."/>
            <person name="Conover J."/>
            <person name="Carlson J."/>
            <person name="Shu S."/>
            <person name="Boston L."/>
            <person name="Williams M."/>
            <person name="Peterson D."/>
            <person name="Mcgee K."/>
            <person name="Jones D."/>
            <person name="Wendel J."/>
            <person name="Stelly D."/>
            <person name="Grimwood J."/>
            <person name="Schmutz J."/>
        </authorList>
    </citation>
    <scope>NUCLEOTIDE SEQUENCE [LARGE SCALE GENOMIC DNA]</scope>
    <source>
        <strain evidence="4">1408120.09</strain>
    </source>
</reference>
<feature type="domain" description="CN hydrolase" evidence="3">
    <location>
        <begin position="119"/>
        <end position="192"/>
    </location>
</feature>
<evidence type="ECO:0000313" key="5">
    <source>
        <dbReference type="Proteomes" id="UP000323597"/>
    </source>
</evidence>
<dbReference type="SUPFAM" id="SSF56317">
    <property type="entry name" value="Carbon-nitrogen hydrolase"/>
    <property type="match status" value="1"/>
</dbReference>
<name>A0A5D2TI97_GOSMU</name>